<reference evidence="7 8" key="1">
    <citation type="submission" date="2017-11" db="EMBL/GenBank/DDBJ databases">
        <title>Isolation and Characterization of Family Methanocellaceae Species from Potential Methane Hydrate Area Offshore Southwestern Taiwan.</title>
        <authorList>
            <person name="Zhang W.-L."/>
            <person name="Chen W.-C."/>
            <person name="Lai M.-C."/>
            <person name="Chen S.-C."/>
        </authorList>
    </citation>
    <scope>NUCLEOTIDE SEQUENCE [LARGE SCALE GENOMIC DNA]</scope>
    <source>
        <strain evidence="7 8">CWC-04</strain>
    </source>
</reference>
<dbReference type="EMBL" id="PGCK01000004">
    <property type="protein sequence ID" value="MCD1294554.1"/>
    <property type="molecule type" value="Genomic_DNA"/>
</dbReference>
<dbReference type="GO" id="GO:0016757">
    <property type="term" value="F:glycosyltransferase activity"/>
    <property type="evidence" value="ECO:0007669"/>
    <property type="project" value="UniProtKB-KW"/>
</dbReference>
<dbReference type="Gene3D" id="3.90.550.10">
    <property type="entry name" value="Spore Coat Polysaccharide Biosynthesis Protein SpsA, Chain A"/>
    <property type="match status" value="1"/>
</dbReference>
<evidence type="ECO:0000259" key="6">
    <source>
        <dbReference type="Pfam" id="PF00535"/>
    </source>
</evidence>
<comment type="caution">
    <text evidence="7">The sequence shown here is derived from an EMBL/GenBank/DDBJ whole genome shotgun (WGS) entry which is preliminary data.</text>
</comment>
<keyword evidence="2" id="KW-1003">Cell membrane</keyword>
<dbReference type="AlphaFoldDB" id="A0AAP2W6R9"/>
<keyword evidence="4 7" id="KW-0808">Transferase</keyword>
<comment type="subcellular location">
    <subcellularLocation>
        <location evidence="1">Cell membrane</location>
    </subcellularLocation>
</comment>
<proteinExistence type="predicted"/>
<dbReference type="PANTHER" id="PTHR43646">
    <property type="entry name" value="GLYCOSYLTRANSFERASE"/>
    <property type="match status" value="1"/>
</dbReference>
<dbReference type="Pfam" id="PF00535">
    <property type="entry name" value="Glycos_transf_2"/>
    <property type="match status" value="1"/>
</dbReference>
<dbReference type="RefSeq" id="WP_230741387.1">
    <property type="nucleotide sequence ID" value="NZ_PGCK01000004.1"/>
</dbReference>
<keyword evidence="3" id="KW-0328">Glycosyltransferase</keyword>
<dbReference type="InterPro" id="IPR001173">
    <property type="entry name" value="Glyco_trans_2-like"/>
</dbReference>
<dbReference type="GO" id="GO:0005886">
    <property type="term" value="C:plasma membrane"/>
    <property type="evidence" value="ECO:0007669"/>
    <property type="project" value="UniProtKB-SubCell"/>
</dbReference>
<feature type="domain" description="Glycosyltransferase 2-like" evidence="6">
    <location>
        <begin position="4"/>
        <end position="122"/>
    </location>
</feature>
<dbReference type="PANTHER" id="PTHR43646:SF2">
    <property type="entry name" value="GLYCOSYLTRANSFERASE 2-LIKE DOMAIN-CONTAINING PROTEIN"/>
    <property type="match status" value="1"/>
</dbReference>
<evidence type="ECO:0000256" key="1">
    <source>
        <dbReference type="ARBA" id="ARBA00004236"/>
    </source>
</evidence>
<dbReference type="SUPFAM" id="SSF53448">
    <property type="entry name" value="Nucleotide-diphospho-sugar transferases"/>
    <property type="match status" value="1"/>
</dbReference>
<evidence type="ECO:0000313" key="8">
    <source>
        <dbReference type="Proteomes" id="UP001320159"/>
    </source>
</evidence>
<dbReference type="Proteomes" id="UP001320159">
    <property type="component" value="Unassembled WGS sequence"/>
</dbReference>
<evidence type="ECO:0000256" key="4">
    <source>
        <dbReference type="ARBA" id="ARBA00022679"/>
    </source>
</evidence>
<dbReference type="InterPro" id="IPR029044">
    <property type="entry name" value="Nucleotide-diphossugar_trans"/>
</dbReference>
<accession>A0AAP2W6R9</accession>
<protein>
    <submittedName>
        <fullName evidence="7">Glycosyl transferase</fullName>
    </submittedName>
</protein>
<evidence type="ECO:0000313" key="7">
    <source>
        <dbReference type="EMBL" id="MCD1294554.1"/>
    </source>
</evidence>
<keyword evidence="8" id="KW-1185">Reference proteome</keyword>
<keyword evidence="5" id="KW-0472">Membrane</keyword>
<gene>
    <name evidence="7" type="ORF">CUJ83_06005</name>
</gene>
<evidence type="ECO:0000256" key="2">
    <source>
        <dbReference type="ARBA" id="ARBA00022475"/>
    </source>
</evidence>
<evidence type="ECO:0000256" key="3">
    <source>
        <dbReference type="ARBA" id="ARBA00022676"/>
    </source>
</evidence>
<evidence type="ECO:0000256" key="5">
    <source>
        <dbReference type="ARBA" id="ARBA00023136"/>
    </source>
</evidence>
<organism evidence="7 8">
    <name type="scientific">Methanooceanicella nereidis</name>
    <dbReference type="NCBI Taxonomy" id="2052831"/>
    <lineage>
        <taxon>Archaea</taxon>
        <taxon>Methanobacteriati</taxon>
        <taxon>Methanobacteriota</taxon>
        <taxon>Stenosarchaea group</taxon>
        <taxon>Methanomicrobia</taxon>
        <taxon>Methanocellales</taxon>
        <taxon>Methanocellaceae</taxon>
        <taxon>Methanooceanicella</taxon>
    </lineage>
</organism>
<name>A0AAP2W6R9_9EURY</name>
<sequence length="233" mass="26309">MDISVVIPAYNEEKYIEKCLKSLSRQDFKGNYEIIVSDGSSTDKTVKIARRYADQVIIDAKSTIAYGRQTGSLAAKYSILAYTDADTHIPSDWLSNIAASMSDEKVVGVHGKLLPLDGNRIEEDFCKYIIPPYSKFMVHINKPSVPGSNFAVRKWAFDRVGGFNTKLVTGEDVDICARIKKLGKFVYNPDALVYVSTRRVREWGYLKMISHYTSNTILTHTFGKPRTDYDAIR</sequence>